<dbReference type="SMART" id="SM00369">
    <property type="entry name" value="LRR_TYP"/>
    <property type="match status" value="3"/>
</dbReference>
<feature type="region of interest" description="Disordered" evidence="3">
    <location>
        <begin position="585"/>
        <end position="656"/>
    </location>
</feature>
<dbReference type="GO" id="GO:0051707">
    <property type="term" value="P:response to other organism"/>
    <property type="evidence" value="ECO:0007669"/>
    <property type="project" value="UniProtKB-ARBA"/>
</dbReference>
<name>A0AAD5G396_AMBAR</name>
<dbReference type="Pfam" id="PF13855">
    <property type="entry name" value="LRR_8"/>
    <property type="match status" value="1"/>
</dbReference>
<comment type="caution">
    <text evidence="4">The sequence shown here is derived from an EMBL/GenBank/DDBJ whole genome shotgun (WGS) entry which is preliminary data.</text>
</comment>
<feature type="compositionally biased region" description="Basic residues" evidence="3">
    <location>
        <begin position="627"/>
        <end position="641"/>
    </location>
</feature>
<dbReference type="InterPro" id="IPR003591">
    <property type="entry name" value="Leu-rich_rpt_typical-subtyp"/>
</dbReference>
<feature type="region of interest" description="Disordered" evidence="3">
    <location>
        <begin position="84"/>
        <end position="137"/>
    </location>
</feature>
<dbReference type="InterPro" id="IPR001611">
    <property type="entry name" value="Leu-rich_rpt"/>
</dbReference>
<evidence type="ECO:0000313" key="4">
    <source>
        <dbReference type="EMBL" id="KAI7726028.1"/>
    </source>
</evidence>
<dbReference type="PANTHER" id="PTHR15454">
    <property type="entry name" value="NISCHARIN RELATED"/>
    <property type="match status" value="1"/>
</dbReference>
<accession>A0AAD5G396</accession>
<proteinExistence type="predicted"/>
<keyword evidence="2" id="KW-0677">Repeat</keyword>
<protein>
    <submittedName>
        <fullName evidence="4">Uncharacterized protein</fullName>
    </submittedName>
</protein>
<dbReference type="PROSITE" id="PS51450">
    <property type="entry name" value="LRR"/>
    <property type="match status" value="4"/>
</dbReference>
<dbReference type="PANTHER" id="PTHR15454:SF7">
    <property type="entry name" value="OS07G0106100 PROTEIN"/>
    <property type="match status" value="1"/>
</dbReference>
<dbReference type="EMBL" id="JAMZMK010011781">
    <property type="protein sequence ID" value="KAI7726028.1"/>
    <property type="molecule type" value="Genomic_DNA"/>
</dbReference>
<dbReference type="SMART" id="SM00365">
    <property type="entry name" value="LRR_SD22"/>
    <property type="match status" value="4"/>
</dbReference>
<evidence type="ECO:0000256" key="1">
    <source>
        <dbReference type="ARBA" id="ARBA00022614"/>
    </source>
</evidence>
<dbReference type="Gene3D" id="3.80.10.10">
    <property type="entry name" value="Ribonuclease Inhibitor"/>
    <property type="match status" value="1"/>
</dbReference>
<feature type="non-terminal residue" evidence="4">
    <location>
        <position position="1"/>
    </location>
</feature>
<sequence>VFVSYTCQKLGSNRTQRTCFSLAATTNTNRALAAKPVVGYSNEDVNEIQRSMFKLSCFHSLVHSQKRKKTIQQSTEAMKKTLEDHNTNNHNKDPVLSKEVHEGDKVSPYTSSAGQHWKSKGLKTMNNNNSKQDQESMGMRKCVSLGAGLATYQDMTSCDYSCSSRGNHSRQEYQNARASVAPQISSNLVNDTSELSLDRLQRSDKEVGDNSETHQSGACTGGSSSHIPSTTQAVVKSSSLPYMHLAQTNVVDKSVDNDADETLLELETENDNVEHAYASDGDEEYDDYAGSAKDWIVPPLDAPFKVKSFQEGYSGCHWEGLLIEDFKIRRIEKWIMDLQHSSSLENDDTLTDLDDHVQNDKNTTLDPIPASKNDGKSVLGLDAAKRYISSLNALATTAQLANHGLAVIPFLSAFSSLRALNLSGNSIVRITMGALPRGLHILNLSKNSISIIEGLRELTRLRVLDLSYNRILRIGHGLGTCSSLKELYLAGNKISEVEGLHRLLKLRVLDLRFNKLSTTKSLGQLAANYNSLQAISLEGNPAQKNIGDEQLKRFLISLLPHIAYCNRQSVKYGSVKSTSVKSCSVKSGSVKSGSVKSGSVKSGSIKGSADRAARHGISARQGDHGLRSKSKKSTHERRGRNVRLPPSGVKAIGDKHQKLDARNQLVSFGPKLAMRRAHSEGLLRAV</sequence>
<feature type="region of interest" description="Disordered" evidence="3">
    <location>
        <begin position="202"/>
        <end position="232"/>
    </location>
</feature>
<keyword evidence="5" id="KW-1185">Reference proteome</keyword>
<organism evidence="4 5">
    <name type="scientific">Ambrosia artemisiifolia</name>
    <name type="common">Common ragweed</name>
    <dbReference type="NCBI Taxonomy" id="4212"/>
    <lineage>
        <taxon>Eukaryota</taxon>
        <taxon>Viridiplantae</taxon>
        <taxon>Streptophyta</taxon>
        <taxon>Embryophyta</taxon>
        <taxon>Tracheophyta</taxon>
        <taxon>Spermatophyta</taxon>
        <taxon>Magnoliopsida</taxon>
        <taxon>eudicotyledons</taxon>
        <taxon>Gunneridae</taxon>
        <taxon>Pentapetalae</taxon>
        <taxon>asterids</taxon>
        <taxon>campanulids</taxon>
        <taxon>Asterales</taxon>
        <taxon>Asteraceae</taxon>
        <taxon>Asteroideae</taxon>
        <taxon>Heliantheae alliance</taxon>
        <taxon>Heliantheae</taxon>
        <taxon>Ambrosia</taxon>
    </lineage>
</organism>
<dbReference type="GO" id="GO:0006952">
    <property type="term" value="P:defense response"/>
    <property type="evidence" value="ECO:0007669"/>
    <property type="project" value="UniProtKB-ARBA"/>
</dbReference>
<keyword evidence="1" id="KW-0433">Leucine-rich repeat</keyword>
<feature type="compositionally biased region" description="Basic and acidic residues" evidence="3">
    <location>
        <begin position="84"/>
        <end position="105"/>
    </location>
</feature>
<dbReference type="Proteomes" id="UP001206925">
    <property type="component" value="Unassembled WGS sequence"/>
</dbReference>
<feature type="compositionally biased region" description="Basic and acidic residues" evidence="3">
    <location>
        <begin position="202"/>
        <end position="212"/>
    </location>
</feature>
<dbReference type="FunFam" id="3.80.10.10:FF:000320">
    <property type="entry name" value="Protein phosphatase 1 regulatory subunit pprA"/>
    <property type="match status" value="1"/>
</dbReference>
<feature type="compositionally biased region" description="Polar residues" evidence="3">
    <location>
        <begin position="213"/>
        <end position="232"/>
    </location>
</feature>
<dbReference type="InterPro" id="IPR032675">
    <property type="entry name" value="LRR_dom_sf"/>
</dbReference>
<evidence type="ECO:0000256" key="3">
    <source>
        <dbReference type="SAM" id="MobiDB-lite"/>
    </source>
</evidence>
<dbReference type="SUPFAM" id="SSF52075">
    <property type="entry name" value="Outer arm dynein light chain 1"/>
    <property type="match status" value="1"/>
</dbReference>
<dbReference type="AlphaFoldDB" id="A0AAD5G396"/>
<feature type="compositionally biased region" description="Low complexity" evidence="3">
    <location>
        <begin position="585"/>
        <end position="607"/>
    </location>
</feature>
<reference evidence="4" key="1">
    <citation type="submission" date="2022-06" db="EMBL/GenBank/DDBJ databases">
        <title>Uncovering the hologenomic basis of an extraordinary plant invasion.</title>
        <authorList>
            <person name="Bieker V.C."/>
            <person name="Martin M.D."/>
            <person name="Gilbert T."/>
            <person name="Hodgins K."/>
            <person name="Battlay P."/>
            <person name="Petersen B."/>
            <person name="Wilson J."/>
        </authorList>
    </citation>
    <scope>NUCLEOTIDE SEQUENCE</scope>
    <source>
        <strain evidence="4">AA19_3_7</strain>
        <tissue evidence="4">Leaf</tissue>
    </source>
</reference>
<evidence type="ECO:0000313" key="5">
    <source>
        <dbReference type="Proteomes" id="UP001206925"/>
    </source>
</evidence>
<evidence type="ECO:0000256" key="2">
    <source>
        <dbReference type="ARBA" id="ARBA00022737"/>
    </source>
</evidence>
<gene>
    <name evidence="4" type="ORF">M8C21_026078</name>
</gene>
<dbReference type="GO" id="GO:0005737">
    <property type="term" value="C:cytoplasm"/>
    <property type="evidence" value="ECO:0007669"/>
    <property type="project" value="TreeGrafter"/>
</dbReference>